<evidence type="ECO:0000256" key="1">
    <source>
        <dbReference type="ARBA" id="ARBA00008918"/>
    </source>
</evidence>
<dbReference type="OrthoDB" id="9804759at2"/>
<gene>
    <name evidence="3" type="ORF">C5689_14170</name>
</gene>
<dbReference type="Gene3D" id="3.30.530.20">
    <property type="match status" value="1"/>
</dbReference>
<dbReference type="Pfam" id="PF03364">
    <property type="entry name" value="Polyketide_cyc"/>
    <property type="match status" value="1"/>
</dbReference>
<dbReference type="EMBL" id="PUIV01000025">
    <property type="protein sequence ID" value="PWB93235.1"/>
    <property type="molecule type" value="Genomic_DNA"/>
</dbReference>
<dbReference type="InterPro" id="IPR023393">
    <property type="entry name" value="START-like_dom_sf"/>
</dbReference>
<reference evidence="3 4" key="1">
    <citation type="journal article" date="2018" name="Appl. Microbiol. Biotechnol.">
        <title>Co-cultivation of the strictly anaerobic methanogen Methanosarcina barkeri with aerobic methanotrophs in an oxygen-limited membrane bioreactor.</title>
        <authorList>
            <person name="In 't Zandt M.H."/>
            <person name="van den Bosch T.J.M."/>
            <person name="Rijkers R."/>
            <person name="van Kessel M.A.H.J."/>
            <person name="Jetten M.S.M."/>
            <person name="Welte C.U."/>
        </authorList>
    </citation>
    <scope>NUCLEOTIDE SEQUENCE [LARGE SCALE GENOMIC DNA]</scope>
    <source>
        <strain evidence="3 4">DSM 17706</strain>
    </source>
</reference>
<dbReference type="CDD" id="cd07813">
    <property type="entry name" value="COQ10p_like"/>
    <property type="match status" value="1"/>
</dbReference>
<dbReference type="PANTHER" id="PTHR12901:SF10">
    <property type="entry name" value="COENZYME Q-BINDING PROTEIN COQ10, MITOCHONDRIAL"/>
    <property type="match status" value="1"/>
</dbReference>
<evidence type="ECO:0000313" key="3">
    <source>
        <dbReference type="EMBL" id="PWB93235.1"/>
    </source>
</evidence>
<dbReference type="RefSeq" id="WP_018265360.1">
    <property type="nucleotide sequence ID" value="NZ_BGJY01000007.1"/>
</dbReference>
<dbReference type="InterPro" id="IPR005031">
    <property type="entry name" value="COQ10_START"/>
</dbReference>
<name>A0A2U1SNQ6_METSR</name>
<dbReference type="GO" id="GO:0048039">
    <property type="term" value="F:ubiquinone binding"/>
    <property type="evidence" value="ECO:0007669"/>
    <property type="project" value="InterPro"/>
</dbReference>
<protein>
    <submittedName>
        <fullName evidence="3">Ubiquinone-binding protein</fullName>
    </submittedName>
</protein>
<dbReference type="Proteomes" id="UP000245137">
    <property type="component" value="Unassembled WGS sequence"/>
</dbReference>
<keyword evidence="4" id="KW-1185">Reference proteome</keyword>
<sequence length="156" mass="18088">MKSFRNRRRVNFRADDMFALVKDVESYPKFVPLCEALRVRRRSTTEEGVEVILAEMQVGFKAVCERFTSRVTCDPNKREILVEYVDGPFKKLENRWTFADEPAGPDGGARSVVDFYINYEFRSRTLGLVMGAMFDSAFHKYSDAFVKRAGEVYGRR</sequence>
<proteinExistence type="inferred from homology"/>
<comment type="caution">
    <text evidence="3">The sequence shown here is derived from an EMBL/GenBank/DDBJ whole genome shotgun (WGS) entry which is preliminary data.</text>
</comment>
<dbReference type="AlphaFoldDB" id="A0A2U1SNQ6"/>
<dbReference type="InterPro" id="IPR044996">
    <property type="entry name" value="COQ10-like"/>
</dbReference>
<feature type="domain" description="Coenzyme Q-binding protein COQ10 START" evidence="2">
    <location>
        <begin position="10"/>
        <end position="145"/>
    </location>
</feature>
<dbReference type="SUPFAM" id="SSF55961">
    <property type="entry name" value="Bet v1-like"/>
    <property type="match status" value="1"/>
</dbReference>
<evidence type="ECO:0000259" key="2">
    <source>
        <dbReference type="Pfam" id="PF03364"/>
    </source>
</evidence>
<comment type="similarity">
    <text evidence="1">Belongs to the ribosome association toxin RatA family.</text>
</comment>
<evidence type="ECO:0000313" key="4">
    <source>
        <dbReference type="Proteomes" id="UP000245137"/>
    </source>
</evidence>
<accession>A0A2U1SNQ6</accession>
<dbReference type="GO" id="GO:0045333">
    <property type="term" value="P:cellular respiration"/>
    <property type="evidence" value="ECO:0007669"/>
    <property type="project" value="InterPro"/>
</dbReference>
<dbReference type="PANTHER" id="PTHR12901">
    <property type="entry name" value="SPERM PROTEIN HOMOLOG"/>
    <property type="match status" value="1"/>
</dbReference>
<keyword evidence="3" id="KW-0830">Ubiquinone</keyword>
<organism evidence="3 4">
    <name type="scientific">Methylosinus sporium</name>
    <dbReference type="NCBI Taxonomy" id="428"/>
    <lineage>
        <taxon>Bacteria</taxon>
        <taxon>Pseudomonadati</taxon>
        <taxon>Pseudomonadota</taxon>
        <taxon>Alphaproteobacteria</taxon>
        <taxon>Hyphomicrobiales</taxon>
        <taxon>Methylocystaceae</taxon>
        <taxon>Methylosinus</taxon>
    </lineage>
</organism>